<dbReference type="PANTHER" id="PTHR23427:SF2">
    <property type="entry name" value="SURFEIT LOCUS PROTEIN 1"/>
    <property type="match status" value="1"/>
</dbReference>
<name>A0A2R4WPA1_9HYPH</name>
<dbReference type="GO" id="GO:0005886">
    <property type="term" value="C:plasma membrane"/>
    <property type="evidence" value="ECO:0007669"/>
    <property type="project" value="UniProtKB-SubCell"/>
</dbReference>
<accession>A0A2R4WPA1</accession>
<keyword evidence="5 6" id="KW-0472">Membrane</keyword>
<dbReference type="CDD" id="cd06662">
    <property type="entry name" value="SURF1"/>
    <property type="match status" value="1"/>
</dbReference>
<proteinExistence type="inferred from homology"/>
<sequence>MTAPARAAERRAALRDLVAPALASLVCLGILIGLGVWQLERKAWKEALIDRIVARSRIEPPAPLPAFDGFDPARDEFERVRATGRLLNDKETLVHGLAPGDTPGRALQGYYVVTPLRLDDGRILLVNRGFVPTELKDPARRAAAQVEGETTVTGMLRQSEARGLFVPAPNPQTGEWFNRDVPGIAAAKGLTNVAPYLIEADATPNPGGWPKGGQLRVDLPNNHLQYAFTWFGLALCLVGVFTAFALRRLRGEAVESAAPSPASPPRP</sequence>
<dbReference type="RefSeq" id="WP_099955174.1">
    <property type="nucleotide sequence ID" value="NZ_CP028843.1"/>
</dbReference>
<dbReference type="Proteomes" id="UP000244755">
    <property type="component" value="Chromosome 1"/>
</dbReference>
<dbReference type="EMBL" id="CP028843">
    <property type="protein sequence ID" value="AWB23386.1"/>
    <property type="molecule type" value="Genomic_DNA"/>
</dbReference>
<keyword evidence="6" id="KW-1003">Cell membrane</keyword>
<dbReference type="PANTHER" id="PTHR23427">
    <property type="entry name" value="SURFEIT LOCUS PROTEIN"/>
    <property type="match status" value="1"/>
</dbReference>
<protein>
    <recommendedName>
        <fullName evidence="6">SURF1-like protein</fullName>
    </recommendedName>
</protein>
<evidence type="ECO:0000256" key="4">
    <source>
        <dbReference type="ARBA" id="ARBA00022989"/>
    </source>
</evidence>
<dbReference type="Pfam" id="PF02104">
    <property type="entry name" value="SURF1"/>
    <property type="match status" value="1"/>
</dbReference>
<comment type="subcellular location">
    <subcellularLocation>
        <location evidence="6">Cell membrane</location>
        <topology evidence="6">Multi-pass membrane protein</topology>
    </subcellularLocation>
    <subcellularLocation>
        <location evidence="1">Membrane</location>
    </subcellularLocation>
</comment>
<keyword evidence="3 6" id="KW-0812">Transmembrane</keyword>
<feature type="transmembrane region" description="Helical" evidence="6">
    <location>
        <begin position="226"/>
        <end position="246"/>
    </location>
</feature>
<dbReference type="InterPro" id="IPR045214">
    <property type="entry name" value="Surf1/Surf4"/>
</dbReference>
<dbReference type="InterPro" id="IPR002994">
    <property type="entry name" value="Surf1/Shy1"/>
</dbReference>
<evidence type="ECO:0000256" key="2">
    <source>
        <dbReference type="ARBA" id="ARBA00007165"/>
    </source>
</evidence>
<dbReference type="KEGG" id="mee:DA075_22845"/>
<dbReference type="AlphaFoldDB" id="A0A2R4WPA1"/>
<organism evidence="7 8">
    <name type="scientific">Methylobacterium currus</name>
    <dbReference type="NCBI Taxonomy" id="2051553"/>
    <lineage>
        <taxon>Bacteria</taxon>
        <taxon>Pseudomonadati</taxon>
        <taxon>Pseudomonadota</taxon>
        <taxon>Alphaproteobacteria</taxon>
        <taxon>Hyphomicrobiales</taxon>
        <taxon>Methylobacteriaceae</taxon>
        <taxon>Methylobacterium</taxon>
    </lineage>
</organism>
<comment type="similarity">
    <text evidence="2 6">Belongs to the SURF1 family.</text>
</comment>
<evidence type="ECO:0000313" key="8">
    <source>
        <dbReference type="Proteomes" id="UP000244755"/>
    </source>
</evidence>
<reference evidence="7 8" key="1">
    <citation type="submission" date="2018-04" db="EMBL/GenBank/DDBJ databases">
        <title>Methylobacterium sp. PR1016A genome.</title>
        <authorList>
            <person name="Park W."/>
        </authorList>
    </citation>
    <scope>NUCLEOTIDE SEQUENCE [LARGE SCALE GENOMIC DNA]</scope>
    <source>
        <strain evidence="7 8">PR1016A</strain>
    </source>
</reference>
<dbReference type="OrthoDB" id="6079986at2"/>
<feature type="transmembrane region" description="Helical" evidence="6">
    <location>
        <begin position="12"/>
        <end position="37"/>
    </location>
</feature>
<keyword evidence="4 6" id="KW-1133">Transmembrane helix</keyword>
<evidence type="ECO:0000313" key="7">
    <source>
        <dbReference type="EMBL" id="AWB23386.1"/>
    </source>
</evidence>
<evidence type="ECO:0000256" key="6">
    <source>
        <dbReference type="RuleBase" id="RU363076"/>
    </source>
</evidence>
<evidence type="ECO:0000256" key="5">
    <source>
        <dbReference type="ARBA" id="ARBA00023136"/>
    </source>
</evidence>
<evidence type="ECO:0000256" key="3">
    <source>
        <dbReference type="ARBA" id="ARBA00022692"/>
    </source>
</evidence>
<dbReference type="PROSITE" id="PS50895">
    <property type="entry name" value="SURF1"/>
    <property type="match status" value="1"/>
</dbReference>
<gene>
    <name evidence="7" type="ORF">DA075_22845</name>
</gene>
<keyword evidence="8" id="KW-1185">Reference proteome</keyword>
<evidence type="ECO:0000256" key="1">
    <source>
        <dbReference type="ARBA" id="ARBA00004370"/>
    </source>
</evidence>